<dbReference type="EMBL" id="HACA01008939">
    <property type="protein sequence ID" value="CDW26300.1"/>
    <property type="molecule type" value="Transcribed_RNA"/>
</dbReference>
<dbReference type="PANTHER" id="PTHR23110:SF109">
    <property type="entry name" value="FI07618P-RELATED"/>
    <property type="match status" value="1"/>
</dbReference>
<feature type="compositionally biased region" description="Low complexity" evidence="2">
    <location>
        <begin position="165"/>
        <end position="183"/>
    </location>
</feature>
<dbReference type="OrthoDB" id="6611570at2759"/>
<dbReference type="AlphaFoldDB" id="A0A0K2TKE7"/>
<dbReference type="GO" id="GO:0005634">
    <property type="term" value="C:nucleus"/>
    <property type="evidence" value="ECO:0007669"/>
    <property type="project" value="TreeGrafter"/>
</dbReference>
<feature type="compositionally biased region" description="Polar residues" evidence="2">
    <location>
        <begin position="184"/>
        <end position="193"/>
    </location>
</feature>
<dbReference type="GO" id="GO:0006357">
    <property type="term" value="P:regulation of transcription by RNA polymerase II"/>
    <property type="evidence" value="ECO:0007669"/>
    <property type="project" value="TreeGrafter"/>
</dbReference>
<feature type="compositionally biased region" description="Low complexity" evidence="2">
    <location>
        <begin position="209"/>
        <end position="224"/>
    </location>
</feature>
<evidence type="ECO:0000256" key="1">
    <source>
        <dbReference type="ARBA" id="ARBA00023242"/>
    </source>
</evidence>
<organism evidence="4">
    <name type="scientific">Lepeophtheirus salmonis</name>
    <name type="common">Salmon louse</name>
    <name type="synonym">Caligus salmonis</name>
    <dbReference type="NCBI Taxonomy" id="72036"/>
    <lineage>
        <taxon>Eukaryota</taxon>
        <taxon>Metazoa</taxon>
        <taxon>Ecdysozoa</taxon>
        <taxon>Arthropoda</taxon>
        <taxon>Crustacea</taxon>
        <taxon>Multicrustacea</taxon>
        <taxon>Hexanauplia</taxon>
        <taxon>Copepoda</taxon>
        <taxon>Siphonostomatoida</taxon>
        <taxon>Caligidae</taxon>
        <taxon>Lepeophtheirus</taxon>
    </lineage>
</organism>
<dbReference type="InterPro" id="IPR051095">
    <property type="entry name" value="Dros_DevTransReg"/>
</dbReference>
<evidence type="ECO:0000256" key="2">
    <source>
        <dbReference type="SAM" id="MobiDB-lite"/>
    </source>
</evidence>
<evidence type="ECO:0000313" key="4">
    <source>
        <dbReference type="EMBL" id="CDW26300.1"/>
    </source>
</evidence>
<feature type="domain" description="BTB" evidence="3">
    <location>
        <begin position="57"/>
        <end position="123"/>
    </location>
</feature>
<evidence type="ECO:0000259" key="3">
    <source>
        <dbReference type="PROSITE" id="PS50097"/>
    </source>
</evidence>
<dbReference type="InterPro" id="IPR000210">
    <property type="entry name" value="BTB/POZ_dom"/>
</dbReference>
<dbReference type="SUPFAM" id="SSF54695">
    <property type="entry name" value="POZ domain"/>
    <property type="match status" value="1"/>
</dbReference>
<feature type="region of interest" description="Disordered" evidence="2">
    <location>
        <begin position="1"/>
        <end position="24"/>
    </location>
</feature>
<dbReference type="CDD" id="cd18315">
    <property type="entry name" value="BTB_POZ_BAB-like"/>
    <property type="match status" value="1"/>
</dbReference>
<feature type="region of interest" description="Disordered" evidence="2">
    <location>
        <begin position="162"/>
        <end position="248"/>
    </location>
</feature>
<dbReference type="PANTHER" id="PTHR23110">
    <property type="entry name" value="BTB DOMAIN TRANSCRIPTION FACTOR"/>
    <property type="match status" value="1"/>
</dbReference>
<proteinExistence type="predicted"/>
<dbReference type="Gene3D" id="3.30.710.10">
    <property type="entry name" value="Potassium Channel Kv1.1, Chain A"/>
    <property type="match status" value="1"/>
</dbReference>
<feature type="compositionally biased region" description="Low complexity" evidence="2">
    <location>
        <begin position="234"/>
        <end position="247"/>
    </location>
</feature>
<feature type="compositionally biased region" description="Polar residues" evidence="2">
    <location>
        <begin position="10"/>
        <end position="24"/>
    </location>
</feature>
<keyword evidence="1" id="KW-0539">Nucleus</keyword>
<dbReference type="SMART" id="SM00225">
    <property type="entry name" value="BTB"/>
    <property type="match status" value="1"/>
</dbReference>
<name>A0A0K2TKE7_LEPSM</name>
<sequence length="298" mass="32230">MDASGGSKMANYSRNNNHSSELSKTPEDQQQLCLKWADYQSNLTNVFDSLLQQEAFVDVTISTEAGKSLKCHKVVLSACSAYFQNLFVENPCQHPIVILRDVEWRELCHIIEYMYKGQIHVGPGDLSPLLRSAESLQIRGLVDLIRPLEEGIDSSRIGVKRRRLSNSASSKSPSSSRPFTSPKNHCSVSSGSTNLNNNNEPISSPPISPQHSSLLRDSAAVAAVPLSSPNEEQGSSFGRSGASGANAEDMVDVKPGIMEMIQEEQRAKMLEASQLTHNWMAAAAAAAAASTSTSPQGK</sequence>
<dbReference type="InterPro" id="IPR011333">
    <property type="entry name" value="SKP1/BTB/POZ_sf"/>
</dbReference>
<accession>A0A0K2TKE7</accession>
<dbReference type="Pfam" id="PF00651">
    <property type="entry name" value="BTB"/>
    <property type="match status" value="1"/>
</dbReference>
<dbReference type="PROSITE" id="PS50097">
    <property type="entry name" value="BTB"/>
    <property type="match status" value="1"/>
</dbReference>
<reference evidence="4" key="1">
    <citation type="submission" date="2014-05" db="EMBL/GenBank/DDBJ databases">
        <authorList>
            <person name="Chronopoulou M."/>
        </authorList>
    </citation>
    <scope>NUCLEOTIDE SEQUENCE</scope>
    <source>
        <tissue evidence="4">Whole organism</tissue>
    </source>
</reference>
<protein>
    <recommendedName>
        <fullName evidence="3">BTB domain-containing protein</fullName>
    </recommendedName>
</protein>